<dbReference type="SUPFAM" id="SSF48264">
    <property type="entry name" value="Cytochrome P450"/>
    <property type="match status" value="1"/>
</dbReference>
<dbReference type="InterPro" id="IPR001128">
    <property type="entry name" value="Cyt_P450"/>
</dbReference>
<sequence>MQLLIVLSLAFLAAWLVYSTWQGRSHGKSPPGPPRLPIIGNMLQLGRDPHKSLARLAKTYGPLMSLKLGNQLAAVVSSPELAKEVLHKQGRVFAKPFTPHAVRILGHDEISMNMLPSSSERWKKLRRVAREQLFSNPALQASQDIRQERLRKLVEYISKCSGEGRAMNVGEATFTTMTNLMFSTLFSIELVEYASTDAATPKSKFREHVNAITRYMGVPNVADFFPIFAPLDPQGMRRKLTYHLGSVLELVQGFIEQRLQARTTSSYQKKTDFLDTLLDLSEGNEYDLSVKEIKHMFVDIIIAGSDTSAATSEWAMVELLLHPDKMAKLKAELKSVLGSKKMVEEADISRLPYLRATVKEVFRYHPAAPMLAPHAAEEQTEVNGYIIAKNTKIFINFWAITRDPSIWKNPESFEPERFLDSEIDFGGQHYELIPFSSGRRICPGMPLAGRMLHCMVGTMCHNFDWELEKGAESKQLQREAVFGLALQKKIPLRAIPIKVE</sequence>
<dbReference type="Pfam" id="PF00067">
    <property type="entry name" value="p450"/>
    <property type="match status" value="1"/>
</dbReference>
<evidence type="ECO:0000256" key="1">
    <source>
        <dbReference type="ARBA" id="ARBA00001971"/>
    </source>
</evidence>
<keyword evidence="4 12" id="KW-0349">Heme</keyword>
<dbReference type="GO" id="GO:0020037">
    <property type="term" value="F:heme binding"/>
    <property type="evidence" value="ECO:0007669"/>
    <property type="project" value="InterPro"/>
</dbReference>
<evidence type="ECO:0000256" key="10">
    <source>
        <dbReference type="ARBA" id="ARBA00023033"/>
    </source>
</evidence>
<evidence type="ECO:0000256" key="7">
    <source>
        <dbReference type="ARBA" id="ARBA00022989"/>
    </source>
</evidence>
<dbReference type="PANTHER" id="PTHR47950">
    <property type="entry name" value="CYTOCHROME P450, FAMILY 76, SUBFAMILY C, POLYPEPTIDE 5-RELATED"/>
    <property type="match status" value="1"/>
</dbReference>
<dbReference type="FunFam" id="1.10.630.10:FF:000007">
    <property type="entry name" value="Cytochrome P450 76C4"/>
    <property type="match status" value="1"/>
</dbReference>
<evidence type="ECO:0000256" key="5">
    <source>
        <dbReference type="ARBA" id="ARBA00022692"/>
    </source>
</evidence>
<dbReference type="GO" id="GO:0016020">
    <property type="term" value="C:membrane"/>
    <property type="evidence" value="ECO:0007669"/>
    <property type="project" value="UniProtKB-SubCell"/>
</dbReference>
<evidence type="ECO:0000256" key="4">
    <source>
        <dbReference type="ARBA" id="ARBA00022617"/>
    </source>
</evidence>
<name>A0A6G5RTF3_9LAMI</name>
<keyword evidence="11" id="KW-0472">Membrane</keyword>
<dbReference type="PANTHER" id="PTHR47950:SF4">
    <property type="entry name" value="GERANIOL 8-HYDROXYLASE-LIKE"/>
    <property type="match status" value="1"/>
</dbReference>
<dbReference type="EMBL" id="MH051323">
    <property type="protein sequence ID" value="QCF60514.1"/>
    <property type="molecule type" value="mRNA"/>
</dbReference>
<reference evidence="15" key="1">
    <citation type="journal article" date="2020" name="J. Exp. Bot.">
        <title>Novel routes towards bioplastics from plants: Elucidation of the methylperillate biosynthesis pathway from Salvia dorisiana trichomes.</title>
        <authorList>
            <person name="Jongedijk E."/>
            <person name="Muller S."/>
            <person name="van Dijk A.D.J."/>
            <person name="Schijlen E."/>
            <person name="Champagne A."/>
            <person name="Boutry M."/>
            <person name="Levisson M."/>
            <person name="van der Krol S."/>
            <person name="Bouwmeester H."/>
            <person name="Beekwilder J."/>
        </authorList>
    </citation>
    <scope>NUCLEOTIDE SEQUENCE</scope>
    <source>
        <tissue evidence="15">Leaf trichomes</tissue>
    </source>
</reference>
<gene>
    <name evidence="15" type="primary">CYP76AK18</name>
</gene>
<comment type="similarity">
    <text evidence="3 13">Belongs to the cytochrome P450 family.</text>
</comment>
<dbReference type="InterPro" id="IPR002401">
    <property type="entry name" value="Cyt_P450_E_grp-I"/>
</dbReference>
<organism evidence="15">
    <name type="scientific">Salvia dorisiana</name>
    <dbReference type="NCBI Taxonomy" id="933131"/>
    <lineage>
        <taxon>Eukaryota</taxon>
        <taxon>Viridiplantae</taxon>
        <taxon>Streptophyta</taxon>
        <taxon>Embryophyta</taxon>
        <taxon>Tracheophyta</taxon>
        <taxon>Spermatophyta</taxon>
        <taxon>Magnoliopsida</taxon>
        <taxon>eudicotyledons</taxon>
        <taxon>Gunneridae</taxon>
        <taxon>Pentapetalae</taxon>
        <taxon>asterids</taxon>
        <taxon>lamiids</taxon>
        <taxon>Lamiales</taxon>
        <taxon>Lamiaceae</taxon>
        <taxon>Nepetoideae</taxon>
        <taxon>Mentheae</taxon>
        <taxon>Salviinae</taxon>
        <taxon>Salvia</taxon>
        <taxon>Salvia subgen. Calosphace</taxon>
        <taxon>core Calosphace</taxon>
    </lineage>
</organism>
<evidence type="ECO:0000256" key="2">
    <source>
        <dbReference type="ARBA" id="ARBA00004167"/>
    </source>
</evidence>
<keyword evidence="5" id="KW-0812">Transmembrane</keyword>
<evidence type="ECO:0000256" key="3">
    <source>
        <dbReference type="ARBA" id="ARBA00010617"/>
    </source>
</evidence>
<keyword evidence="14" id="KW-0732">Signal</keyword>
<comment type="subcellular location">
    <subcellularLocation>
        <location evidence="2">Membrane</location>
        <topology evidence="2">Single-pass membrane protein</topology>
    </subcellularLocation>
</comment>
<comment type="cofactor">
    <cofactor evidence="1 12">
        <name>heme</name>
        <dbReference type="ChEBI" id="CHEBI:30413"/>
    </cofactor>
</comment>
<protein>
    <submittedName>
        <fullName evidence="15">Cytochrome P450</fullName>
    </submittedName>
</protein>
<dbReference type="PRINTS" id="PR00463">
    <property type="entry name" value="EP450I"/>
</dbReference>
<feature type="chain" id="PRO_5026255010" evidence="14">
    <location>
        <begin position="20"/>
        <end position="500"/>
    </location>
</feature>
<evidence type="ECO:0000313" key="15">
    <source>
        <dbReference type="EMBL" id="QCF60514.1"/>
    </source>
</evidence>
<evidence type="ECO:0000256" key="14">
    <source>
        <dbReference type="SAM" id="SignalP"/>
    </source>
</evidence>
<accession>A0A6G5RTF3</accession>
<dbReference type="InterPro" id="IPR017972">
    <property type="entry name" value="Cyt_P450_CS"/>
</dbReference>
<proteinExistence type="evidence at transcript level"/>
<evidence type="ECO:0000256" key="13">
    <source>
        <dbReference type="RuleBase" id="RU000461"/>
    </source>
</evidence>
<dbReference type="AlphaFoldDB" id="A0A6G5RTF3"/>
<evidence type="ECO:0000256" key="12">
    <source>
        <dbReference type="PIRSR" id="PIRSR602401-1"/>
    </source>
</evidence>
<dbReference type="GO" id="GO:0016114">
    <property type="term" value="P:terpenoid biosynthetic process"/>
    <property type="evidence" value="ECO:0007669"/>
    <property type="project" value="UniProtKB-ARBA"/>
</dbReference>
<keyword evidence="8 13" id="KW-0560">Oxidoreductase</keyword>
<evidence type="ECO:0000256" key="9">
    <source>
        <dbReference type="ARBA" id="ARBA00023004"/>
    </source>
</evidence>
<dbReference type="GO" id="GO:0016712">
    <property type="term" value="F:oxidoreductase activity, acting on paired donors, with incorporation or reduction of molecular oxygen, reduced flavin or flavoprotein as one donor, and incorporation of one atom of oxygen"/>
    <property type="evidence" value="ECO:0007669"/>
    <property type="project" value="UniProtKB-ARBA"/>
</dbReference>
<evidence type="ECO:0000256" key="6">
    <source>
        <dbReference type="ARBA" id="ARBA00022723"/>
    </source>
</evidence>
<feature type="binding site" description="axial binding residue" evidence="12">
    <location>
        <position position="442"/>
    </location>
    <ligand>
        <name>heme</name>
        <dbReference type="ChEBI" id="CHEBI:30413"/>
    </ligand>
    <ligandPart>
        <name>Fe</name>
        <dbReference type="ChEBI" id="CHEBI:18248"/>
    </ligandPart>
</feature>
<feature type="signal peptide" evidence="14">
    <location>
        <begin position="1"/>
        <end position="19"/>
    </location>
</feature>
<dbReference type="InterPro" id="IPR036396">
    <property type="entry name" value="Cyt_P450_sf"/>
</dbReference>
<keyword evidence="7" id="KW-1133">Transmembrane helix</keyword>
<dbReference type="GO" id="GO:0005506">
    <property type="term" value="F:iron ion binding"/>
    <property type="evidence" value="ECO:0007669"/>
    <property type="project" value="InterPro"/>
</dbReference>
<evidence type="ECO:0000256" key="11">
    <source>
        <dbReference type="ARBA" id="ARBA00023136"/>
    </source>
</evidence>
<dbReference type="Gene3D" id="1.10.630.10">
    <property type="entry name" value="Cytochrome P450"/>
    <property type="match status" value="1"/>
</dbReference>
<keyword evidence="6 12" id="KW-0479">Metal-binding</keyword>
<dbReference type="PRINTS" id="PR00385">
    <property type="entry name" value="P450"/>
</dbReference>
<keyword evidence="9 12" id="KW-0408">Iron</keyword>
<evidence type="ECO:0000256" key="8">
    <source>
        <dbReference type="ARBA" id="ARBA00023002"/>
    </source>
</evidence>
<keyword evidence="10 13" id="KW-0503">Monooxygenase</keyword>
<dbReference type="CDD" id="cd11073">
    <property type="entry name" value="CYP76-like"/>
    <property type="match status" value="1"/>
</dbReference>
<dbReference type="PROSITE" id="PS00086">
    <property type="entry name" value="CYTOCHROME_P450"/>
    <property type="match status" value="1"/>
</dbReference>